<feature type="transmembrane region" description="Helical" evidence="1">
    <location>
        <begin position="20"/>
        <end position="39"/>
    </location>
</feature>
<proteinExistence type="predicted"/>
<accession>A0A9D2MUZ5</accession>
<dbReference type="Pfam" id="PF12822">
    <property type="entry name" value="ECF_trnsprt"/>
    <property type="match status" value="1"/>
</dbReference>
<dbReference type="InterPro" id="IPR030949">
    <property type="entry name" value="ECF_S_folate_fam"/>
</dbReference>
<evidence type="ECO:0000256" key="1">
    <source>
        <dbReference type="SAM" id="Phobius"/>
    </source>
</evidence>
<dbReference type="GO" id="GO:0022857">
    <property type="term" value="F:transmembrane transporter activity"/>
    <property type="evidence" value="ECO:0007669"/>
    <property type="project" value="InterPro"/>
</dbReference>
<keyword evidence="1" id="KW-0472">Membrane</keyword>
<dbReference type="InterPro" id="IPR024529">
    <property type="entry name" value="ECF_trnsprt_substrate-spec"/>
</dbReference>
<dbReference type="AlphaFoldDB" id="A0A9D2MUZ5"/>
<dbReference type="EMBL" id="DWXE01000043">
    <property type="protein sequence ID" value="HJB92140.1"/>
    <property type="molecule type" value="Genomic_DNA"/>
</dbReference>
<reference evidence="2" key="1">
    <citation type="journal article" date="2021" name="PeerJ">
        <title>Extensive microbial diversity within the chicken gut microbiome revealed by metagenomics and culture.</title>
        <authorList>
            <person name="Gilroy R."/>
            <person name="Ravi A."/>
            <person name="Getino M."/>
            <person name="Pursley I."/>
            <person name="Horton D.L."/>
            <person name="Alikhan N.F."/>
            <person name="Baker D."/>
            <person name="Gharbi K."/>
            <person name="Hall N."/>
            <person name="Watson M."/>
            <person name="Adriaenssens E.M."/>
            <person name="Foster-Nyarko E."/>
            <person name="Jarju S."/>
            <person name="Secka A."/>
            <person name="Antonio M."/>
            <person name="Oren A."/>
            <person name="Chaudhuri R.R."/>
            <person name="La Ragione R."/>
            <person name="Hildebrand F."/>
            <person name="Pallen M.J."/>
        </authorList>
    </citation>
    <scope>NUCLEOTIDE SEQUENCE</scope>
    <source>
        <strain evidence="2">USAMLcec3-2134</strain>
    </source>
</reference>
<feature type="transmembrane region" description="Helical" evidence="1">
    <location>
        <begin position="156"/>
        <end position="181"/>
    </location>
</feature>
<dbReference type="Proteomes" id="UP000886883">
    <property type="component" value="Unassembled WGS sequence"/>
</dbReference>
<feature type="transmembrane region" description="Helical" evidence="1">
    <location>
        <begin position="86"/>
        <end position="106"/>
    </location>
</feature>
<evidence type="ECO:0000313" key="2">
    <source>
        <dbReference type="EMBL" id="HJB92140.1"/>
    </source>
</evidence>
<dbReference type="NCBIfam" id="TIGR04518">
    <property type="entry name" value="ECF_S_folT_fam"/>
    <property type="match status" value="1"/>
</dbReference>
<protein>
    <submittedName>
        <fullName evidence="2">Folate family ECF transporter S component</fullName>
    </submittedName>
</protein>
<dbReference type="Gene3D" id="1.10.1760.20">
    <property type="match status" value="1"/>
</dbReference>
<comment type="caution">
    <text evidence="2">The sequence shown here is derived from an EMBL/GenBank/DDBJ whole genome shotgun (WGS) entry which is preliminary data.</text>
</comment>
<feature type="transmembrane region" description="Helical" evidence="1">
    <location>
        <begin position="118"/>
        <end position="136"/>
    </location>
</feature>
<reference evidence="2" key="2">
    <citation type="submission" date="2021-04" db="EMBL/GenBank/DDBJ databases">
        <authorList>
            <person name="Gilroy R."/>
        </authorList>
    </citation>
    <scope>NUCLEOTIDE SEQUENCE</scope>
    <source>
        <strain evidence="2">USAMLcec3-2134</strain>
    </source>
</reference>
<name>A0A9D2MUZ5_9FIRM</name>
<keyword evidence="1" id="KW-1133">Transmembrane helix</keyword>
<keyword evidence="1" id="KW-0812">Transmembrane</keyword>
<evidence type="ECO:0000313" key="3">
    <source>
        <dbReference type="Proteomes" id="UP000886883"/>
    </source>
</evidence>
<sequence>MKKAATFFSDSAREFKNVRTITACGLFAALAFILGSFSIQLGDYIKIGFSGLPNEVVDFLFGPAVGCVFSGMMDILKLIVHPTGAWIPGLTLNSFLAGLVYGCFFYKRPVRLWRILTAKLIVALAINVGLGTLWLSQVYGNGFFVMAPARFVKNMVMWPVNSLLLYLTLKVLETAGVFRLIRSFGPQKKKA</sequence>
<gene>
    <name evidence="2" type="ORF">H9763_11845</name>
</gene>
<organism evidence="2 3">
    <name type="scientific">Candidatus Eisenbergiella merdigallinarum</name>
    <dbReference type="NCBI Taxonomy" id="2838552"/>
    <lineage>
        <taxon>Bacteria</taxon>
        <taxon>Bacillati</taxon>
        <taxon>Bacillota</taxon>
        <taxon>Clostridia</taxon>
        <taxon>Lachnospirales</taxon>
        <taxon>Lachnospiraceae</taxon>
        <taxon>Eisenbergiella</taxon>
    </lineage>
</organism>